<accession>A0A1F5GT42</accession>
<dbReference type="InterPro" id="IPR004504">
    <property type="entry name" value="DNA_repair_RadA"/>
</dbReference>
<dbReference type="InterPro" id="IPR041166">
    <property type="entry name" value="Rubredoxin_2"/>
</dbReference>
<evidence type="ECO:0000313" key="13">
    <source>
        <dbReference type="EMBL" id="OGD94957.1"/>
    </source>
</evidence>
<dbReference type="GO" id="GO:0005829">
    <property type="term" value="C:cytosol"/>
    <property type="evidence" value="ECO:0007669"/>
    <property type="project" value="TreeGrafter"/>
</dbReference>
<dbReference type="SMART" id="SM00382">
    <property type="entry name" value="AAA"/>
    <property type="match status" value="1"/>
</dbReference>
<gene>
    <name evidence="11" type="primary">radA</name>
    <name evidence="13" type="ORF">A3F02_03875</name>
</gene>
<dbReference type="HAMAP" id="MF_01498">
    <property type="entry name" value="RadA_bact"/>
    <property type="match status" value="1"/>
</dbReference>
<evidence type="ECO:0000256" key="5">
    <source>
        <dbReference type="ARBA" id="ARBA00022801"/>
    </source>
</evidence>
<keyword evidence="10 11" id="KW-0234">DNA repair</keyword>
<dbReference type="EMBL" id="MFBJ01000069">
    <property type="protein sequence ID" value="OGD94957.1"/>
    <property type="molecule type" value="Genomic_DNA"/>
</dbReference>
<evidence type="ECO:0000256" key="7">
    <source>
        <dbReference type="ARBA" id="ARBA00022840"/>
    </source>
</evidence>
<dbReference type="PRINTS" id="PR01874">
    <property type="entry name" value="DNAREPAIRADA"/>
</dbReference>
<dbReference type="Proteomes" id="UP000176666">
    <property type="component" value="Unassembled WGS sequence"/>
</dbReference>
<evidence type="ECO:0000256" key="11">
    <source>
        <dbReference type="HAMAP-Rule" id="MF_01498"/>
    </source>
</evidence>
<evidence type="ECO:0000256" key="8">
    <source>
        <dbReference type="ARBA" id="ARBA00023016"/>
    </source>
</evidence>
<dbReference type="InterPro" id="IPR020568">
    <property type="entry name" value="Ribosomal_Su5_D2-typ_SF"/>
</dbReference>
<feature type="binding site" evidence="11">
    <location>
        <begin position="92"/>
        <end position="99"/>
    </location>
    <ligand>
        <name>ATP</name>
        <dbReference type="ChEBI" id="CHEBI:30616"/>
    </ligand>
</feature>
<dbReference type="Gene3D" id="3.40.50.300">
    <property type="entry name" value="P-loop containing nucleotide triphosphate hydrolases"/>
    <property type="match status" value="1"/>
</dbReference>
<dbReference type="Gene3D" id="3.30.230.10">
    <property type="match status" value="1"/>
</dbReference>
<feature type="region of interest" description="Lon-protease-like" evidence="11">
    <location>
        <begin position="380"/>
        <end position="470"/>
    </location>
</feature>
<keyword evidence="5" id="KW-0378">Hydrolase</keyword>
<evidence type="ECO:0000256" key="4">
    <source>
        <dbReference type="ARBA" id="ARBA00022771"/>
    </source>
</evidence>
<dbReference type="InterPro" id="IPR027417">
    <property type="entry name" value="P-loop_NTPase"/>
</dbReference>
<evidence type="ECO:0000313" key="14">
    <source>
        <dbReference type="Proteomes" id="UP000176666"/>
    </source>
</evidence>
<dbReference type="SUPFAM" id="SSF54211">
    <property type="entry name" value="Ribosomal protein S5 domain 2-like"/>
    <property type="match status" value="1"/>
</dbReference>
<evidence type="ECO:0000256" key="10">
    <source>
        <dbReference type="ARBA" id="ARBA00023204"/>
    </source>
</evidence>
<keyword evidence="7 11" id="KW-0067">ATP-binding</keyword>
<keyword evidence="8 11" id="KW-0346">Stress response</keyword>
<keyword evidence="2 11" id="KW-0547">Nucleotide-binding</keyword>
<dbReference type="PANTHER" id="PTHR32472">
    <property type="entry name" value="DNA REPAIR PROTEIN RADA"/>
    <property type="match status" value="1"/>
</dbReference>
<sequence length="470" mass="50461">MAKNHSEFICQQCGYHSPGFMGKCPQCGQWNSLVETAVSSDLPVSDSKVNVDLVKLSDVKGDYGKRMPSGFSEFDRVLGGGIVSGSIVLIAGDPGIGKSTLLLQCAMRIASSQFTSLLRSGRAVHSSQKKDIKKTVNREPVTDNKQSVLYVTGEESPQQVKIRADRIAKPAKNLYILAQTEVETIAAAAARIKPSLLIVDSIQTLTSNNLSGSAGSVGQVRECSQILQRLAKRSKMPIFIVGHVTKEGAIAGPKVLEHLVDAVVNLEGDGAHAFRILRSVKNRFGSTFEVGVFEMTDSGMVEVENPSQMFLAQRIKKRSGSVVCATIAGGRPLLCEVQALSTSTIFGVPTRRVTGLDYNRVQIVLASLSREANIALGNLDIYLNVAGGLKINEPAADLAAALAVVSAVVDKPIREGICAFGEVGLLGELRPVGHYNNRLNEAKRLGFNLFVNPDKFSTLREAVEYAIHGE</sequence>
<dbReference type="GO" id="GO:0016787">
    <property type="term" value="F:hydrolase activity"/>
    <property type="evidence" value="ECO:0007669"/>
    <property type="project" value="UniProtKB-KW"/>
</dbReference>
<dbReference type="PROSITE" id="PS50162">
    <property type="entry name" value="RECA_2"/>
    <property type="match status" value="1"/>
</dbReference>
<dbReference type="CDD" id="cd01121">
    <property type="entry name" value="RadA_SMS_N"/>
    <property type="match status" value="1"/>
</dbReference>
<evidence type="ECO:0000256" key="6">
    <source>
        <dbReference type="ARBA" id="ARBA00022833"/>
    </source>
</evidence>
<evidence type="ECO:0000256" key="3">
    <source>
        <dbReference type="ARBA" id="ARBA00022763"/>
    </source>
</evidence>
<dbReference type="GO" id="GO:0008270">
    <property type="term" value="F:zinc ion binding"/>
    <property type="evidence" value="ECO:0007669"/>
    <property type="project" value="UniProtKB-KW"/>
</dbReference>
<reference evidence="13 14" key="1">
    <citation type="journal article" date="2016" name="Nat. Commun.">
        <title>Thousands of microbial genomes shed light on interconnected biogeochemical processes in an aquifer system.</title>
        <authorList>
            <person name="Anantharaman K."/>
            <person name="Brown C.T."/>
            <person name="Hug L.A."/>
            <person name="Sharon I."/>
            <person name="Castelle C.J."/>
            <person name="Probst A.J."/>
            <person name="Thomas B.C."/>
            <person name="Singh A."/>
            <person name="Wilkins M.J."/>
            <person name="Karaoz U."/>
            <person name="Brodie E.L."/>
            <person name="Williams K.H."/>
            <person name="Hubbard S.S."/>
            <person name="Banfield J.F."/>
        </authorList>
    </citation>
    <scope>NUCLEOTIDE SEQUENCE [LARGE SCALE GENOMIC DNA]</scope>
</reference>
<comment type="caution">
    <text evidence="13">The sequence shown here is derived from an EMBL/GenBank/DDBJ whole genome shotgun (WGS) entry which is preliminary data.</text>
</comment>
<keyword evidence="6" id="KW-0862">Zinc</keyword>
<dbReference type="Pfam" id="PF18073">
    <property type="entry name" value="Zn_ribbon_LapB"/>
    <property type="match status" value="1"/>
</dbReference>
<dbReference type="InterPro" id="IPR014721">
    <property type="entry name" value="Ribsml_uS5_D2-typ_fold_subgr"/>
</dbReference>
<keyword evidence="1 11" id="KW-0479">Metal-binding</keyword>
<dbReference type="SUPFAM" id="SSF52540">
    <property type="entry name" value="P-loop containing nucleoside triphosphate hydrolases"/>
    <property type="match status" value="1"/>
</dbReference>
<dbReference type="PANTHER" id="PTHR32472:SF10">
    <property type="entry name" value="DNA REPAIR PROTEIN RADA-LIKE PROTEIN"/>
    <property type="match status" value="1"/>
</dbReference>
<feature type="short sequence motif" description="RadA KNRFG motif" evidence="11">
    <location>
        <begin position="281"/>
        <end position="285"/>
    </location>
</feature>
<evidence type="ECO:0000256" key="9">
    <source>
        <dbReference type="ARBA" id="ARBA00023125"/>
    </source>
</evidence>
<keyword evidence="3 11" id="KW-0227">DNA damage</keyword>
<dbReference type="GO" id="GO:0003684">
    <property type="term" value="F:damaged DNA binding"/>
    <property type="evidence" value="ECO:0007669"/>
    <property type="project" value="InterPro"/>
</dbReference>
<comment type="similarity">
    <text evidence="11">Belongs to the RecA family. RadA subfamily.</text>
</comment>
<name>A0A1F5GT42_9BACT</name>
<evidence type="ECO:0000256" key="2">
    <source>
        <dbReference type="ARBA" id="ARBA00022741"/>
    </source>
</evidence>
<dbReference type="InterPro" id="IPR020588">
    <property type="entry name" value="RecA_ATP-bd"/>
</dbReference>
<dbReference type="AlphaFoldDB" id="A0A1F5GT42"/>
<evidence type="ECO:0000256" key="1">
    <source>
        <dbReference type="ARBA" id="ARBA00022723"/>
    </source>
</evidence>
<dbReference type="InterPro" id="IPR003593">
    <property type="entry name" value="AAA+_ATPase"/>
</dbReference>
<keyword evidence="4" id="KW-0863">Zinc-finger</keyword>
<dbReference type="Pfam" id="PF13481">
    <property type="entry name" value="AAA_25"/>
    <property type="match status" value="1"/>
</dbReference>
<keyword evidence="9 11" id="KW-0238">DNA-binding</keyword>
<dbReference type="GO" id="GO:0005524">
    <property type="term" value="F:ATP binding"/>
    <property type="evidence" value="ECO:0007669"/>
    <property type="project" value="UniProtKB-UniRule"/>
</dbReference>
<evidence type="ECO:0000259" key="12">
    <source>
        <dbReference type="PROSITE" id="PS50162"/>
    </source>
</evidence>
<dbReference type="GO" id="GO:0000725">
    <property type="term" value="P:recombinational repair"/>
    <property type="evidence" value="ECO:0007669"/>
    <property type="project" value="UniProtKB-UniRule"/>
</dbReference>
<comment type="domain">
    <text evidence="11">The middle region has homology to RecA with ATPase motifs including the RadA KNRFG motif, while the C-terminus is homologous to Lon protease.</text>
</comment>
<dbReference type="GO" id="GO:0140664">
    <property type="term" value="F:ATP-dependent DNA damage sensor activity"/>
    <property type="evidence" value="ECO:0007669"/>
    <property type="project" value="InterPro"/>
</dbReference>
<protein>
    <recommendedName>
        <fullName evidence="11">DNA repair protein RadA</fullName>
    </recommendedName>
</protein>
<feature type="domain" description="RecA family profile 1" evidence="12">
    <location>
        <begin position="63"/>
        <end position="244"/>
    </location>
</feature>
<proteinExistence type="inferred from homology"/>
<dbReference type="Pfam" id="PF13541">
    <property type="entry name" value="ChlI"/>
    <property type="match status" value="1"/>
</dbReference>
<comment type="function">
    <text evidence="11">Plays a role in repairing double-strand DNA breaks, probably involving stabilizing or processing branched DNA or blocked replication forks.</text>
</comment>
<organism evidence="13 14">
    <name type="scientific">Candidatus Curtissbacteria bacterium RIFCSPHIGHO2_12_FULL_38_9b</name>
    <dbReference type="NCBI Taxonomy" id="1797720"/>
    <lineage>
        <taxon>Bacteria</taxon>
        <taxon>Candidatus Curtissiibacteriota</taxon>
    </lineage>
</organism>